<dbReference type="PROSITE" id="PS50112">
    <property type="entry name" value="PAS"/>
    <property type="match status" value="1"/>
</dbReference>
<feature type="transmembrane region" description="Helical" evidence="1">
    <location>
        <begin position="12"/>
        <end position="31"/>
    </location>
</feature>
<dbReference type="CDD" id="cd19410">
    <property type="entry name" value="HK9-like_sensor"/>
    <property type="match status" value="1"/>
</dbReference>
<dbReference type="InterPro" id="IPR052155">
    <property type="entry name" value="Biofilm_reg_signaling"/>
</dbReference>
<dbReference type="AlphaFoldDB" id="A0A2K8SI73"/>
<name>A0A2K8SI73_9NOSO</name>
<organism evidence="5 6">
    <name type="scientific">Nostoc flagelliforme CCNUN1</name>
    <dbReference type="NCBI Taxonomy" id="2038116"/>
    <lineage>
        <taxon>Bacteria</taxon>
        <taxon>Bacillati</taxon>
        <taxon>Cyanobacteriota</taxon>
        <taxon>Cyanophyceae</taxon>
        <taxon>Nostocales</taxon>
        <taxon>Nostocaceae</taxon>
        <taxon>Nostoc</taxon>
    </lineage>
</organism>
<dbReference type="Gene3D" id="3.30.450.20">
    <property type="entry name" value="PAS domain"/>
    <property type="match status" value="1"/>
</dbReference>
<feature type="domain" description="EAL" evidence="3">
    <location>
        <begin position="560"/>
        <end position="816"/>
    </location>
</feature>
<dbReference type="NCBIfam" id="TIGR00229">
    <property type="entry name" value="sensory_box"/>
    <property type="match status" value="1"/>
</dbReference>
<protein>
    <submittedName>
        <fullName evidence="5">Uncharacterized protein</fullName>
    </submittedName>
</protein>
<sequence length="821" mass="93723">MNLTTYKKNTASFVIVVGIMTGIGIISYRNLLQYQKNIRWVTHTYTVIKNTKEVILEINNAETGQRGYLITGKEQYLQPYDIATDKIPKTLQVLRQLTRDNPNQQRRLSIFESLIAKKLDSLKITVNLAKNKNLPLALQRFESKESQKLLQDIQMLAKDIESEENHLLKQRTIEMNLSAANTNAFTIFASIIASALVGLATLFTNQELAKRKRVENSLQQASEHLETTVKQRTDELIKTNQQLQTEIYQHEHTLKALSLREKEFKALVENAPDMIARFNTQLRYVYVNPAFQKLTNILVQTFIGKANRQLNLPEEFYQIWEYKIQSVIETKQENEFECSFSTTSGIEYYHTRLLPEFAADGSVEFVMSIARNITALKLAQAQLIHDAFHDSLTGLPNRALFIERLERAIALTKRRTDYKFAVFFLDVDRFKVVNDSLGHTIGDQLLNAIARRLETCLRSQDTVARIGGDEFTILLNDFKNLNDITFVVERINAVITSPFNLNGRDVFTNVSIGVALSKSSYNLPEEILRDADIAMYRAKALGKARYELFDSTMYAQATELMQLEMDLRHAIEHQEFIIHYQPIILLETYKVIGFEALVRWQHPQHGFVSPEKFIPIAEETGLIVPIGYWVMREACRQLRAWQEQFPTNPPLTISVNISTKQFSQPDLIGQIHQILQETGVEGRSLKLEITESAIMENTESATAMLLHLQQMNVQLHLDDFGTGYSSLSYLHRFPTNALKIDRSFVMNIGVNGENLEIVQAIITLAHSLNLDVVAEGVETVEQLAQLSLYKCKYAQGYFFSKPLNSKLASTLIASGLNFESN</sequence>
<feature type="transmembrane region" description="Helical" evidence="1">
    <location>
        <begin position="184"/>
        <end position="203"/>
    </location>
</feature>
<feature type="domain" description="GGDEF" evidence="4">
    <location>
        <begin position="418"/>
        <end position="551"/>
    </location>
</feature>
<dbReference type="PANTHER" id="PTHR44757:SF2">
    <property type="entry name" value="BIOFILM ARCHITECTURE MAINTENANCE PROTEIN MBAA"/>
    <property type="match status" value="1"/>
</dbReference>
<evidence type="ECO:0000259" key="4">
    <source>
        <dbReference type="PROSITE" id="PS50887"/>
    </source>
</evidence>
<dbReference type="SMART" id="SM00091">
    <property type="entry name" value="PAS"/>
    <property type="match status" value="1"/>
</dbReference>
<dbReference type="InterPro" id="IPR035965">
    <property type="entry name" value="PAS-like_dom_sf"/>
</dbReference>
<dbReference type="Gene3D" id="3.30.70.270">
    <property type="match status" value="1"/>
</dbReference>
<dbReference type="InterPro" id="IPR029787">
    <property type="entry name" value="Nucleotide_cyclase"/>
</dbReference>
<dbReference type="PROSITE" id="PS50883">
    <property type="entry name" value="EAL"/>
    <property type="match status" value="1"/>
</dbReference>
<dbReference type="OrthoDB" id="9787983at2"/>
<dbReference type="Pfam" id="PF08448">
    <property type="entry name" value="PAS_4"/>
    <property type="match status" value="1"/>
</dbReference>
<dbReference type="KEGG" id="nfl:COO91_00881"/>
<dbReference type="FunFam" id="3.20.20.450:FF:000001">
    <property type="entry name" value="Cyclic di-GMP phosphodiesterase yahA"/>
    <property type="match status" value="1"/>
</dbReference>
<dbReference type="CDD" id="cd00130">
    <property type="entry name" value="PAS"/>
    <property type="match status" value="1"/>
</dbReference>
<dbReference type="SUPFAM" id="SSF55073">
    <property type="entry name" value="Nucleotide cyclase"/>
    <property type="match status" value="1"/>
</dbReference>
<proteinExistence type="predicted"/>
<keyword evidence="6" id="KW-1185">Reference proteome</keyword>
<dbReference type="SMART" id="SM00052">
    <property type="entry name" value="EAL"/>
    <property type="match status" value="1"/>
</dbReference>
<keyword evidence="1" id="KW-1133">Transmembrane helix</keyword>
<dbReference type="RefSeq" id="WP_100897436.1">
    <property type="nucleotide sequence ID" value="NZ_CAWNNC010000001.1"/>
</dbReference>
<dbReference type="CDD" id="cd01949">
    <property type="entry name" value="GGDEF"/>
    <property type="match status" value="1"/>
</dbReference>
<dbReference type="EMBL" id="CP024785">
    <property type="protein sequence ID" value="AUB35030.1"/>
    <property type="molecule type" value="Genomic_DNA"/>
</dbReference>
<keyword evidence="1" id="KW-0472">Membrane</keyword>
<dbReference type="InterPro" id="IPR000160">
    <property type="entry name" value="GGDEF_dom"/>
</dbReference>
<reference evidence="5 6" key="1">
    <citation type="submission" date="2017-11" db="EMBL/GenBank/DDBJ databases">
        <title>Complete genome of a free-living desiccation-tolerant cyanobacterium and its photosynthetic adaptation to extreme terrestrial habitat.</title>
        <authorList>
            <person name="Shang J."/>
        </authorList>
    </citation>
    <scope>NUCLEOTIDE SEQUENCE [LARGE SCALE GENOMIC DNA]</scope>
    <source>
        <strain evidence="5 6">CCNUN1</strain>
    </source>
</reference>
<accession>A0A2K8SI73</accession>
<dbReference type="PANTHER" id="PTHR44757">
    <property type="entry name" value="DIGUANYLATE CYCLASE DGCP"/>
    <property type="match status" value="1"/>
</dbReference>
<gene>
    <name evidence="5" type="ORF">COO91_00881</name>
</gene>
<feature type="domain" description="PAS" evidence="2">
    <location>
        <begin position="260"/>
        <end position="331"/>
    </location>
</feature>
<evidence type="ECO:0000259" key="3">
    <source>
        <dbReference type="PROSITE" id="PS50883"/>
    </source>
</evidence>
<keyword evidence="1" id="KW-0812">Transmembrane</keyword>
<dbReference type="InterPro" id="IPR007891">
    <property type="entry name" value="CHASE3"/>
</dbReference>
<dbReference type="SUPFAM" id="SSF141868">
    <property type="entry name" value="EAL domain-like"/>
    <property type="match status" value="1"/>
</dbReference>
<dbReference type="InterPro" id="IPR043128">
    <property type="entry name" value="Rev_trsase/Diguanyl_cyclase"/>
</dbReference>
<dbReference type="Gene3D" id="3.20.20.450">
    <property type="entry name" value="EAL domain"/>
    <property type="match status" value="1"/>
</dbReference>
<evidence type="ECO:0000313" key="6">
    <source>
        <dbReference type="Proteomes" id="UP000232003"/>
    </source>
</evidence>
<dbReference type="Pfam" id="PF00563">
    <property type="entry name" value="EAL"/>
    <property type="match status" value="1"/>
</dbReference>
<evidence type="ECO:0000313" key="5">
    <source>
        <dbReference type="EMBL" id="AUB35030.1"/>
    </source>
</evidence>
<dbReference type="PROSITE" id="PS50887">
    <property type="entry name" value="GGDEF"/>
    <property type="match status" value="1"/>
</dbReference>
<dbReference type="InterPro" id="IPR013656">
    <property type="entry name" value="PAS_4"/>
</dbReference>
<dbReference type="FunFam" id="3.30.70.270:FF:000001">
    <property type="entry name" value="Diguanylate cyclase domain protein"/>
    <property type="match status" value="1"/>
</dbReference>
<dbReference type="InterPro" id="IPR000014">
    <property type="entry name" value="PAS"/>
</dbReference>
<dbReference type="CDD" id="cd01948">
    <property type="entry name" value="EAL"/>
    <property type="match status" value="1"/>
</dbReference>
<dbReference type="Proteomes" id="UP000232003">
    <property type="component" value="Chromosome"/>
</dbReference>
<dbReference type="SUPFAM" id="SSF55785">
    <property type="entry name" value="PYP-like sensor domain (PAS domain)"/>
    <property type="match status" value="1"/>
</dbReference>
<dbReference type="InterPro" id="IPR035919">
    <property type="entry name" value="EAL_sf"/>
</dbReference>
<evidence type="ECO:0000256" key="1">
    <source>
        <dbReference type="SAM" id="Phobius"/>
    </source>
</evidence>
<dbReference type="NCBIfam" id="TIGR00254">
    <property type="entry name" value="GGDEF"/>
    <property type="match status" value="1"/>
</dbReference>
<dbReference type="SMART" id="SM00267">
    <property type="entry name" value="GGDEF"/>
    <property type="match status" value="1"/>
</dbReference>
<dbReference type="Pfam" id="PF00990">
    <property type="entry name" value="GGDEF"/>
    <property type="match status" value="1"/>
</dbReference>
<dbReference type="Pfam" id="PF05227">
    <property type="entry name" value="CHASE3"/>
    <property type="match status" value="1"/>
</dbReference>
<dbReference type="InterPro" id="IPR001633">
    <property type="entry name" value="EAL_dom"/>
</dbReference>
<evidence type="ECO:0000259" key="2">
    <source>
        <dbReference type="PROSITE" id="PS50112"/>
    </source>
</evidence>